<protein>
    <submittedName>
        <fullName evidence="4">DNA starvation/stationary phase protection protein</fullName>
    </submittedName>
</protein>
<reference evidence="4 5" key="1">
    <citation type="submission" date="2019-08" db="EMBL/GenBank/DDBJ databases">
        <authorList>
            <person name="Lei W."/>
        </authorList>
    </citation>
    <scope>NUCLEOTIDE SEQUENCE [LARGE SCALE GENOMIC DNA]</scope>
    <source>
        <strain evidence="4 5">CCUG 66496</strain>
    </source>
</reference>
<evidence type="ECO:0000313" key="5">
    <source>
        <dbReference type="Proteomes" id="UP000317430"/>
    </source>
</evidence>
<dbReference type="GO" id="GO:0008199">
    <property type="term" value="F:ferric iron binding"/>
    <property type="evidence" value="ECO:0007669"/>
    <property type="project" value="InterPro"/>
</dbReference>
<dbReference type="InterPro" id="IPR008331">
    <property type="entry name" value="Ferritin_DPS_dom"/>
</dbReference>
<dbReference type="AlphaFoldDB" id="A0A5C5S986"/>
<dbReference type="SUPFAM" id="SSF47240">
    <property type="entry name" value="Ferritin-like"/>
    <property type="match status" value="1"/>
</dbReference>
<name>A0A5C5S986_9STRE</name>
<feature type="domain" description="Ferritin/DPS" evidence="3">
    <location>
        <begin position="12"/>
        <end position="151"/>
    </location>
</feature>
<dbReference type="OrthoDB" id="9797023at2"/>
<dbReference type="InterPro" id="IPR002177">
    <property type="entry name" value="DPS_DNA-bd"/>
</dbReference>
<evidence type="ECO:0000313" key="4">
    <source>
        <dbReference type="EMBL" id="TWS96915.1"/>
    </source>
</evidence>
<dbReference type="PANTHER" id="PTHR42932:SF1">
    <property type="entry name" value="GENERAL STRESS PROTEIN 20U"/>
    <property type="match status" value="1"/>
</dbReference>
<dbReference type="PRINTS" id="PR01346">
    <property type="entry name" value="HELNAPAPROT"/>
</dbReference>
<dbReference type="Pfam" id="PF00210">
    <property type="entry name" value="Ferritin"/>
    <property type="match status" value="1"/>
</dbReference>
<dbReference type="Proteomes" id="UP000317430">
    <property type="component" value="Unassembled WGS sequence"/>
</dbReference>
<sequence>MTEHTYPQTKQVLNQAVADIYKAISIIRQAHWYMRGQGFLYLHKQMDKLIDGLDGHLDELSERLIMLGGAPYSTLKEYDQVSQLVEVEGSFEVPMAERLNRLVDLYEYLATLYRQGLAVTDEENEAVANGLFADALADAEKVSWMLKAELSR</sequence>
<dbReference type="Gene3D" id="1.20.1260.10">
    <property type="match status" value="1"/>
</dbReference>
<dbReference type="GO" id="GO:0016722">
    <property type="term" value="F:oxidoreductase activity, acting on metal ions"/>
    <property type="evidence" value="ECO:0007669"/>
    <property type="project" value="InterPro"/>
</dbReference>
<dbReference type="EMBL" id="VOHL01000006">
    <property type="protein sequence ID" value="TWS96915.1"/>
    <property type="molecule type" value="Genomic_DNA"/>
</dbReference>
<dbReference type="InterPro" id="IPR012347">
    <property type="entry name" value="Ferritin-like"/>
</dbReference>
<dbReference type="PANTHER" id="PTHR42932">
    <property type="entry name" value="GENERAL STRESS PROTEIN 20U"/>
    <property type="match status" value="1"/>
</dbReference>
<gene>
    <name evidence="4" type="ORF">FRX57_06490</name>
</gene>
<keyword evidence="5" id="KW-1185">Reference proteome</keyword>
<dbReference type="PIRSF" id="PIRSF005900">
    <property type="entry name" value="Dps"/>
    <property type="match status" value="1"/>
</dbReference>
<dbReference type="InterPro" id="IPR023188">
    <property type="entry name" value="DPS_DNA-bd_CS"/>
</dbReference>
<organism evidence="4 5">
    <name type="scientific">Streptococcus cuniculipharyngis</name>
    <dbReference type="NCBI Taxonomy" id="1562651"/>
    <lineage>
        <taxon>Bacteria</taxon>
        <taxon>Bacillati</taxon>
        <taxon>Bacillota</taxon>
        <taxon>Bacilli</taxon>
        <taxon>Lactobacillales</taxon>
        <taxon>Streptococcaceae</taxon>
        <taxon>Streptococcus</taxon>
    </lineage>
</organism>
<accession>A0A5C5S986</accession>
<proteinExistence type="inferred from homology"/>
<comment type="caution">
    <text evidence="4">The sequence shown here is derived from an EMBL/GenBank/DDBJ whole genome shotgun (WGS) entry which is preliminary data.</text>
</comment>
<dbReference type="PROSITE" id="PS00818">
    <property type="entry name" value="DPS_1"/>
    <property type="match status" value="1"/>
</dbReference>
<evidence type="ECO:0000256" key="1">
    <source>
        <dbReference type="ARBA" id="ARBA00009497"/>
    </source>
</evidence>
<comment type="similarity">
    <text evidence="1 2">Belongs to the Dps family.</text>
</comment>
<dbReference type="CDD" id="cd01043">
    <property type="entry name" value="DPS"/>
    <property type="match status" value="1"/>
</dbReference>
<evidence type="ECO:0000256" key="2">
    <source>
        <dbReference type="RuleBase" id="RU003875"/>
    </source>
</evidence>
<evidence type="ECO:0000259" key="3">
    <source>
        <dbReference type="Pfam" id="PF00210"/>
    </source>
</evidence>
<dbReference type="RefSeq" id="WP_146567841.1">
    <property type="nucleotide sequence ID" value="NZ_VOHL01000006.1"/>
</dbReference>
<dbReference type="InterPro" id="IPR009078">
    <property type="entry name" value="Ferritin-like_SF"/>
</dbReference>